<comment type="caution">
    <text evidence="1">The sequence shown here is derived from an EMBL/GenBank/DDBJ whole genome shotgun (WGS) entry which is preliminary data.</text>
</comment>
<accession>A0AB34PDN8</accession>
<dbReference type="Proteomes" id="UP000029879">
    <property type="component" value="Unassembled WGS sequence"/>
</dbReference>
<gene>
    <name evidence="1" type="ORF">NC00_01235</name>
</gene>
<protein>
    <submittedName>
        <fullName evidence="1">Uncharacterized protein</fullName>
    </submittedName>
</protein>
<evidence type="ECO:0000313" key="1">
    <source>
        <dbReference type="EMBL" id="KGK59575.1"/>
    </source>
</evidence>
<dbReference type="AlphaFoldDB" id="A0AB34PDN8"/>
<dbReference type="EMBL" id="JRQI01000004">
    <property type="protein sequence ID" value="KGK59575.1"/>
    <property type="molecule type" value="Genomic_DNA"/>
</dbReference>
<reference evidence="1 2" key="1">
    <citation type="submission" date="2014-10" db="EMBL/GenBank/DDBJ databases">
        <title>Genome sequence of a Xanthomonas strain that is pathogenic on beans.</title>
        <authorList>
            <person name="Aritua V."/>
            <person name="Sapp M."/>
            <person name="Harrison J."/>
            <person name="Smith J."/>
            <person name="Studholme D."/>
        </authorList>
    </citation>
    <scope>NUCLEOTIDE SEQUENCE [LARGE SCALE GENOMIC DNA]</scope>
    <source>
        <strain evidence="1 2">Nyagatare</strain>
    </source>
</reference>
<organism evidence="1 2">
    <name type="scientific">Xanthomonas cannabis pv. phaseoli</name>
    <dbReference type="NCBI Taxonomy" id="1885902"/>
    <lineage>
        <taxon>Bacteria</taxon>
        <taxon>Pseudomonadati</taxon>
        <taxon>Pseudomonadota</taxon>
        <taxon>Gammaproteobacteria</taxon>
        <taxon>Lysobacterales</taxon>
        <taxon>Lysobacteraceae</taxon>
        <taxon>Xanthomonas</taxon>
    </lineage>
</organism>
<proteinExistence type="predicted"/>
<evidence type="ECO:0000313" key="2">
    <source>
        <dbReference type="Proteomes" id="UP000029879"/>
    </source>
</evidence>
<sequence length="62" mass="6799">MTEKKIVRIYSENSGPGSVREVKVMVGDESIPYVHKIELGENGELVDGVIMARITVAVKLGR</sequence>
<name>A0AB34PDN8_9XANT</name>
<dbReference type="RefSeq" id="WP_047693030.1">
    <property type="nucleotide sequence ID" value="NZ_KN265459.1"/>
</dbReference>